<keyword evidence="3 5" id="KW-0012">Acyltransferase</keyword>
<accession>A0A0A0EIG0</accession>
<dbReference type="SUPFAM" id="SSF53901">
    <property type="entry name" value="Thiolase-like"/>
    <property type="match status" value="2"/>
</dbReference>
<dbReference type="PANTHER" id="PTHR43365:SF1">
    <property type="entry name" value="ACETYL-COA C-ACYLTRANSFERASE"/>
    <property type="match status" value="1"/>
</dbReference>
<evidence type="ECO:0000313" key="8">
    <source>
        <dbReference type="EMBL" id="KGM48952.1"/>
    </source>
</evidence>
<evidence type="ECO:0000259" key="6">
    <source>
        <dbReference type="Pfam" id="PF00108"/>
    </source>
</evidence>
<keyword evidence="9" id="KW-1185">Reference proteome</keyword>
<dbReference type="Pfam" id="PF00108">
    <property type="entry name" value="Thiolase_N"/>
    <property type="match status" value="1"/>
</dbReference>
<dbReference type="PROSITE" id="PS00737">
    <property type="entry name" value="THIOLASE_2"/>
    <property type="match status" value="1"/>
</dbReference>
<dbReference type="InterPro" id="IPR020617">
    <property type="entry name" value="Thiolase_C"/>
</dbReference>
<dbReference type="GO" id="GO:0003988">
    <property type="term" value="F:acetyl-CoA C-acyltransferase activity"/>
    <property type="evidence" value="ECO:0007669"/>
    <property type="project" value="UniProtKB-ARBA"/>
</dbReference>
<dbReference type="OrthoDB" id="9764638at2"/>
<dbReference type="InterPro" id="IPR016039">
    <property type="entry name" value="Thiolase-like"/>
</dbReference>
<proteinExistence type="inferred from homology"/>
<evidence type="ECO:0000256" key="1">
    <source>
        <dbReference type="ARBA" id="ARBA00010982"/>
    </source>
</evidence>
<evidence type="ECO:0000259" key="7">
    <source>
        <dbReference type="Pfam" id="PF02803"/>
    </source>
</evidence>
<dbReference type="InterPro" id="IPR020616">
    <property type="entry name" value="Thiolase_N"/>
</dbReference>
<feature type="active site" description="Proton acceptor" evidence="4">
    <location>
        <position position="342"/>
    </location>
</feature>
<evidence type="ECO:0000256" key="2">
    <source>
        <dbReference type="ARBA" id="ARBA00022679"/>
    </source>
</evidence>
<dbReference type="InterPro" id="IPR020613">
    <property type="entry name" value="Thiolase_CS"/>
</dbReference>
<evidence type="ECO:0000256" key="4">
    <source>
        <dbReference type="PIRSR" id="PIRSR000429-1"/>
    </source>
</evidence>
<dbReference type="EMBL" id="AQQX01000003">
    <property type="protein sequence ID" value="KGM48952.1"/>
    <property type="molecule type" value="Genomic_DNA"/>
</dbReference>
<dbReference type="AlphaFoldDB" id="A0A0A0EIG0"/>
<protein>
    <submittedName>
        <fullName evidence="8">Acetyl-CoA acetyltransferase</fullName>
    </submittedName>
</protein>
<feature type="domain" description="Thiolase N-terminal" evidence="6">
    <location>
        <begin position="5"/>
        <end position="256"/>
    </location>
</feature>
<feature type="active site" description="Acyl-thioester intermediate" evidence="4">
    <location>
        <position position="91"/>
    </location>
</feature>
<evidence type="ECO:0000256" key="5">
    <source>
        <dbReference type="RuleBase" id="RU003557"/>
    </source>
</evidence>
<feature type="domain" description="Thiolase C-terminal" evidence="7">
    <location>
        <begin position="264"/>
        <end position="385"/>
    </location>
</feature>
<sequence length="386" mass="40486">MRRAVIVDILRTPFGKGREGGALSHLHPVDLYARTLQALLARTGIDPDLVEDVITGCVIQVGEQAANIGRQAVLAAGLPETVPSVTLDRKCGSAQQAMDFAAQGVIAGAYDVVIAGGVEMMSRVSMKSNRMGKDNMGPMFHARYPDGLVHQGISAELIAAKWGLDRDAMDRFALRSHQLADAARDRIGADVIDIDGVTADEGLRPSSTLDALGGLRIAFQDDALHDRFPQINWSVTAGNSSQVTDGAGAALIMEESLALKLGLTPRAAFAGFATVGDDPVMMLTGPIPATAKLLARKGLTIDDIAAFEVNEAFASVVLAWQAETGADPDRVNRYGGAIALGHPVGASGMRLMANLVAALEDGAGRYGLQTMCESGGMANATLIERV</sequence>
<name>A0A0A0EIG0_9RHOB</name>
<reference evidence="8 9" key="1">
    <citation type="journal article" date="2015" name="Antonie Van Leeuwenhoek">
        <title>Pseudooceanicola atlanticus gen. nov. sp. nov., isolated from surface seawater of the Atlantic Ocean and reclassification of Oceanicola batsensis, Oceanicola marinus, Oceanicola nitratireducens, Oceanicola nanhaiensis, Oceanicola antarcticus and Oceanicola flagellatus, as Pseudooceanicola batsensis comb. nov., Pseudooceanicola marinus comb. nov., Pseudooceanicola nitratireducens comb. nov., Pseudooceanicola nanhaiensis comb. nov., Pseudooceanicola antarcticus comb. nov., and Pseudooceanicola flagellatus comb. nov.</title>
        <authorList>
            <person name="Lai Q."/>
            <person name="Li G."/>
            <person name="Liu X."/>
            <person name="Du Y."/>
            <person name="Sun F."/>
            <person name="Shao Z."/>
        </authorList>
    </citation>
    <scope>NUCLEOTIDE SEQUENCE [LARGE SCALE GENOMIC DNA]</scope>
    <source>
        <strain evidence="8 9">22II-s11g</strain>
    </source>
</reference>
<dbReference type="Proteomes" id="UP000030004">
    <property type="component" value="Unassembled WGS sequence"/>
</dbReference>
<dbReference type="Gene3D" id="3.40.47.10">
    <property type="match status" value="2"/>
</dbReference>
<dbReference type="InterPro" id="IPR002155">
    <property type="entry name" value="Thiolase"/>
</dbReference>
<comment type="caution">
    <text evidence="8">The sequence shown here is derived from an EMBL/GenBank/DDBJ whole genome shotgun (WGS) entry which is preliminary data.</text>
</comment>
<dbReference type="Pfam" id="PF02803">
    <property type="entry name" value="Thiolase_C"/>
    <property type="match status" value="1"/>
</dbReference>
<dbReference type="PIRSF" id="PIRSF000429">
    <property type="entry name" value="Ac-CoA_Ac_transf"/>
    <property type="match status" value="1"/>
</dbReference>
<dbReference type="CDD" id="cd00751">
    <property type="entry name" value="thiolase"/>
    <property type="match status" value="1"/>
</dbReference>
<dbReference type="PANTHER" id="PTHR43365">
    <property type="entry name" value="BLR7806 PROTEIN"/>
    <property type="match status" value="1"/>
</dbReference>
<organism evidence="8 9">
    <name type="scientific">Pseudooceanicola atlanticus</name>
    <dbReference type="NCBI Taxonomy" id="1461694"/>
    <lineage>
        <taxon>Bacteria</taxon>
        <taxon>Pseudomonadati</taxon>
        <taxon>Pseudomonadota</taxon>
        <taxon>Alphaproteobacteria</taxon>
        <taxon>Rhodobacterales</taxon>
        <taxon>Paracoccaceae</taxon>
        <taxon>Pseudooceanicola</taxon>
    </lineage>
</organism>
<keyword evidence="2 5" id="KW-0808">Transferase</keyword>
<evidence type="ECO:0000256" key="3">
    <source>
        <dbReference type="ARBA" id="ARBA00023315"/>
    </source>
</evidence>
<evidence type="ECO:0000313" key="9">
    <source>
        <dbReference type="Proteomes" id="UP000030004"/>
    </source>
</evidence>
<dbReference type="NCBIfam" id="TIGR01930">
    <property type="entry name" value="AcCoA-C-Actrans"/>
    <property type="match status" value="1"/>
</dbReference>
<gene>
    <name evidence="8" type="ORF">ATO9_09635</name>
</gene>
<comment type="similarity">
    <text evidence="1 5">Belongs to the thiolase-like superfamily. Thiolase family.</text>
</comment>
<dbReference type="STRING" id="1461694.ATO9_09635"/>
<dbReference type="eggNOG" id="COG0183">
    <property type="taxonomic scope" value="Bacteria"/>
</dbReference>
<feature type="active site" description="Proton acceptor" evidence="4">
    <location>
        <position position="372"/>
    </location>
</feature>
<dbReference type="RefSeq" id="WP_043747789.1">
    <property type="nucleotide sequence ID" value="NZ_AQQX01000003.1"/>
</dbReference>